<dbReference type="EMBL" id="UINC01090999">
    <property type="protein sequence ID" value="SVC43417.1"/>
    <property type="molecule type" value="Genomic_DNA"/>
</dbReference>
<name>A0A382M6U7_9ZZZZ</name>
<sequence length="255" mass="28423">MESQVKLGEFGWILVLHGEQTIPQINNTGTMQVSAKTAPVVNNQNTERPKASPENKETKSKTQNSVSKKTSRFPGNSKLGKKTMPPNPELNNILRADSHESTMTLRRTYGMVVSGFENVAKQLQLTSDAAEQFGKTVDSRIRELNGESIRKIKELPEYKSFALDDISDLGDEISDLMQDPENYLKAFALLKNSKFAVLMESTESVHRSFAESMKDNGEEKLMFGMLEMIKDLGGLVGFQESTQINQNNSSVNIRA</sequence>
<evidence type="ECO:0000313" key="2">
    <source>
        <dbReference type="EMBL" id="SVC43417.1"/>
    </source>
</evidence>
<organism evidence="2">
    <name type="scientific">marine metagenome</name>
    <dbReference type="NCBI Taxonomy" id="408172"/>
    <lineage>
        <taxon>unclassified sequences</taxon>
        <taxon>metagenomes</taxon>
        <taxon>ecological metagenomes</taxon>
    </lineage>
</organism>
<evidence type="ECO:0000256" key="1">
    <source>
        <dbReference type="SAM" id="MobiDB-lite"/>
    </source>
</evidence>
<feature type="compositionally biased region" description="Polar residues" evidence="1">
    <location>
        <begin position="37"/>
        <end position="46"/>
    </location>
</feature>
<accession>A0A382M6U7</accession>
<dbReference type="AlphaFoldDB" id="A0A382M6U7"/>
<feature type="region of interest" description="Disordered" evidence="1">
    <location>
        <begin position="37"/>
        <end position="91"/>
    </location>
</feature>
<protein>
    <submittedName>
        <fullName evidence="2">Uncharacterized protein</fullName>
    </submittedName>
</protein>
<feature type="compositionally biased region" description="Basic and acidic residues" evidence="1">
    <location>
        <begin position="47"/>
        <end position="60"/>
    </location>
</feature>
<gene>
    <name evidence="2" type="ORF">METZ01_LOCUS296271</name>
</gene>
<proteinExistence type="predicted"/>
<reference evidence="2" key="1">
    <citation type="submission" date="2018-05" db="EMBL/GenBank/DDBJ databases">
        <authorList>
            <person name="Lanie J.A."/>
            <person name="Ng W.-L."/>
            <person name="Kazmierczak K.M."/>
            <person name="Andrzejewski T.M."/>
            <person name="Davidsen T.M."/>
            <person name="Wayne K.J."/>
            <person name="Tettelin H."/>
            <person name="Glass J.I."/>
            <person name="Rusch D."/>
            <person name="Podicherti R."/>
            <person name="Tsui H.-C.T."/>
            <person name="Winkler M.E."/>
        </authorList>
    </citation>
    <scope>NUCLEOTIDE SEQUENCE</scope>
</reference>